<dbReference type="RefSeq" id="WP_126832365.1">
    <property type="nucleotide sequence ID" value="NZ_CBCRYB010000005.1"/>
</dbReference>
<sequence length="386" mass="42606">MLNEKIKELRSLLNERAEETNGMIDDAQNKASDGDLEGAKEVKTQIEAKKKEIAELEVKLAELEDLAGMKKTESRSVERKGDNRMKELANEELNVRSHVNKFLRSKGEKRDGLKTDGLEVIIPEDIVYTPQKEVKTMVDLSTLVNKMKVSTGSGKYPVLKGATASLVSVKELEKNPELAKPEFENVNWSVETYRGQMPISQEAIDDSAVDLTGLVATHIQEQKINTVNTAIANELKTFEAVSASDTDAIKGVLNIKLDPGYSRAIIASQSFLQTVDTLKDKNGQYILQQAITDSSQMRLFGVPMTVIADEVLGKSGDSVAFIGDTKKAILMADRVDVTAKWIDNEIYGQLLSVATRFDVKAADKKAGFFVTYKATTTPEPETKDKK</sequence>
<evidence type="ECO:0000313" key="4">
    <source>
        <dbReference type="EMBL" id="RSU01961.1"/>
    </source>
</evidence>
<keyword evidence="5" id="KW-1185">Reference proteome</keyword>
<name>A0A430A5D2_9ENTE</name>
<comment type="caution">
    <text evidence="4">The sequence shown here is derived from an EMBL/GenBank/DDBJ whole genome shotgun (WGS) entry which is preliminary data.</text>
</comment>
<dbReference type="InterPro" id="IPR024455">
    <property type="entry name" value="Phage_capsid"/>
</dbReference>
<dbReference type="OrthoDB" id="64791at2"/>
<evidence type="ECO:0000259" key="3">
    <source>
        <dbReference type="Pfam" id="PF05065"/>
    </source>
</evidence>
<gene>
    <name evidence="4" type="ORF">CBF31_09345</name>
</gene>
<organism evidence="4 5">
    <name type="scientific">Vagococcus fessus</name>
    <dbReference type="NCBI Taxonomy" id="120370"/>
    <lineage>
        <taxon>Bacteria</taxon>
        <taxon>Bacillati</taxon>
        <taxon>Bacillota</taxon>
        <taxon>Bacilli</taxon>
        <taxon>Lactobacillales</taxon>
        <taxon>Enterococcaceae</taxon>
        <taxon>Vagococcus</taxon>
    </lineage>
</organism>
<dbReference type="Proteomes" id="UP000287101">
    <property type="component" value="Unassembled WGS sequence"/>
</dbReference>
<proteinExistence type="predicted"/>
<dbReference type="Gene3D" id="3.30.2400.10">
    <property type="entry name" value="Major capsid protein gp5"/>
    <property type="match status" value="1"/>
</dbReference>
<feature type="region of interest" description="Disordered" evidence="2">
    <location>
        <begin position="17"/>
        <end position="36"/>
    </location>
</feature>
<accession>A0A430A5D2</accession>
<dbReference type="InterPro" id="IPR054612">
    <property type="entry name" value="Phage_capsid-like_C"/>
</dbReference>
<dbReference type="NCBIfam" id="TIGR01554">
    <property type="entry name" value="major_cap_HK97"/>
    <property type="match status" value="1"/>
</dbReference>
<feature type="domain" description="Phage capsid-like C-terminal" evidence="3">
    <location>
        <begin position="131"/>
        <end position="366"/>
    </location>
</feature>
<evidence type="ECO:0000256" key="1">
    <source>
        <dbReference type="ARBA" id="ARBA00004328"/>
    </source>
</evidence>
<comment type="subcellular location">
    <subcellularLocation>
        <location evidence="1">Virion</location>
    </subcellularLocation>
</comment>
<dbReference type="Gene3D" id="3.30.2320.10">
    <property type="entry name" value="hypothetical protein PF0899 domain"/>
    <property type="match status" value="1"/>
</dbReference>
<dbReference type="Pfam" id="PF05065">
    <property type="entry name" value="Phage_capsid"/>
    <property type="match status" value="1"/>
</dbReference>
<evidence type="ECO:0000256" key="2">
    <source>
        <dbReference type="SAM" id="MobiDB-lite"/>
    </source>
</evidence>
<evidence type="ECO:0000313" key="5">
    <source>
        <dbReference type="Proteomes" id="UP000287101"/>
    </source>
</evidence>
<dbReference type="SUPFAM" id="SSF56563">
    <property type="entry name" value="Major capsid protein gp5"/>
    <property type="match status" value="1"/>
</dbReference>
<dbReference type="EMBL" id="NGJY01000004">
    <property type="protein sequence ID" value="RSU01961.1"/>
    <property type="molecule type" value="Genomic_DNA"/>
</dbReference>
<dbReference type="AlphaFoldDB" id="A0A430A5D2"/>
<protein>
    <submittedName>
        <fullName evidence="4">Phage major capsid protein</fullName>
    </submittedName>
</protein>
<reference evidence="4 5" key="1">
    <citation type="submission" date="2017-05" db="EMBL/GenBank/DDBJ databases">
        <title>Vagococcus spp. assemblies.</title>
        <authorList>
            <person name="Gulvik C.A."/>
        </authorList>
    </citation>
    <scope>NUCLEOTIDE SEQUENCE [LARGE SCALE GENOMIC DNA]</scope>
    <source>
        <strain evidence="4 5">CCUG 41755</strain>
    </source>
</reference>